<protein>
    <recommendedName>
        <fullName evidence="1">Hedgehog/Intein (Hint) domain-containing protein</fullName>
    </recommendedName>
</protein>
<reference evidence="2 3" key="1">
    <citation type="submission" date="2024-06" db="EMBL/GenBank/DDBJ databases">
        <title>Genome of Rhodovulum iodosum, a marine photoferrotroph.</title>
        <authorList>
            <person name="Bianchini G."/>
            <person name="Nikeleit V."/>
            <person name="Kappler A."/>
            <person name="Bryce C."/>
            <person name="Sanchez-Baracaldo P."/>
        </authorList>
    </citation>
    <scope>NUCLEOTIDE SEQUENCE [LARGE SCALE GENOMIC DNA]</scope>
    <source>
        <strain evidence="2 3">UT/N1</strain>
    </source>
</reference>
<dbReference type="InterPro" id="IPR028992">
    <property type="entry name" value="Hedgehog/Intein_dom"/>
</dbReference>
<dbReference type="EMBL" id="JBEHHI010000001">
    <property type="protein sequence ID" value="MEX5728207.1"/>
    <property type="molecule type" value="Genomic_DNA"/>
</dbReference>
<dbReference type="SUPFAM" id="SSF51294">
    <property type="entry name" value="Hedgehog/intein (Hint) domain"/>
    <property type="match status" value="1"/>
</dbReference>
<dbReference type="RefSeq" id="WP_125408552.1">
    <property type="nucleotide sequence ID" value="NZ_JBEHHI010000001.1"/>
</dbReference>
<sequence>MKAGFRGTFVVSWAQTEVDGVAAAPVEALRVGASWAWSGQATRVDGPADILPLGNASGTEELRQRAARSVRRLVGMAIDPGPEETAALSGPLRDRAFVVTDGMSSYTGTQIPTGAGRPPLLMFLGEMPPAGVELWVVREIAEAPPVHQIGDVPPGVICFAAGTRIDTPEGPVPVETLAPGDRIQTKDDGVQEILWVGQRRMSGARLYAMPQLRPIRIRSGALGAERPEGDLIVSPQHRVLVRGRAAEVLFQTPEVLVAAGDLLNDRTILVDHTLSEVTYVHLMLERHQIVWANGVETESFHPANTSLDTVPGDQRDALIEVFPMLAHDPYCYGDFARRNLDASEAAILQYEGALSH</sequence>
<organism evidence="2 3">
    <name type="scientific">Rhodovulum iodosum</name>
    <dbReference type="NCBI Taxonomy" id="68291"/>
    <lineage>
        <taxon>Bacteria</taxon>
        <taxon>Pseudomonadati</taxon>
        <taxon>Pseudomonadota</taxon>
        <taxon>Alphaproteobacteria</taxon>
        <taxon>Rhodobacterales</taxon>
        <taxon>Paracoccaceae</taxon>
        <taxon>Rhodovulum</taxon>
    </lineage>
</organism>
<accession>A0ABV3XSA9</accession>
<evidence type="ECO:0000259" key="1">
    <source>
        <dbReference type="Pfam" id="PF13403"/>
    </source>
</evidence>
<evidence type="ECO:0000313" key="2">
    <source>
        <dbReference type="EMBL" id="MEX5728207.1"/>
    </source>
</evidence>
<evidence type="ECO:0000313" key="3">
    <source>
        <dbReference type="Proteomes" id="UP001560019"/>
    </source>
</evidence>
<dbReference type="InterPro" id="IPR036844">
    <property type="entry name" value="Hint_dom_sf"/>
</dbReference>
<dbReference type="Pfam" id="PF13403">
    <property type="entry name" value="Hint_2"/>
    <property type="match status" value="1"/>
</dbReference>
<gene>
    <name evidence="2" type="ORF">Ga0609869_001560</name>
</gene>
<comment type="caution">
    <text evidence="2">The sequence shown here is derived from an EMBL/GenBank/DDBJ whole genome shotgun (WGS) entry which is preliminary data.</text>
</comment>
<keyword evidence="3" id="KW-1185">Reference proteome</keyword>
<dbReference type="Proteomes" id="UP001560019">
    <property type="component" value="Unassembled WGS sequence"/>
</dbReference>
<proteinExistence type="predicted"/>
<feature type="domain" description="Hedgehog/Intein (Hint)" evidence="1">
    <location>
        <begin position="157"/>
        <end position="303"/>
    </location>
</feature>
<dbReference type="Gene3D" id="2.170.16.10">
    <property type="entry name" value="Hedgehog/Intein (Hint) domain"/>
    <property type="match status" value="1"/>
</dbReference>
<name>A0ABV3XSA9_9RHOB</name>